<gene>
    <name evidence="1" type="ORF">CPB84DRAFT_374146</name>
</gene>
<keyword evidence="2" id="KW-1185">Reference proteome</keyword>
<reference evidence="1" key="1">
    <citation type="submission" date="2020-11" db="EMBL/GenBank/DDBJ databases">
        <authorList>
            <consortium name="DOE Joint Genome Institute"/>
            <person name="Ahrendt S."/>
            <person name="Riley R."/>
            <person name="Andreopoulos W."/>
            <person name="LaButti K."/>
            <person name="Pangilinan J."/>
            <person name="Ruiz-duenas F.J."/>
            <person name="Barrasa J.M."/>
            <person name="Sanchez-Garcia M."/>
            <person name="Camarero S."/>
            <person name="Miyauchi S."/>
            <person name="Serrano A."/>
            <person name="Linde D."/>
            <person name="Babiker R."/>
            <person name="Drula E."/>
            <person name="Ayuso-Fernandez I."/>
            <person name="Pacheco R."/>
            <person name="Padilla G."/>
            <person name="Ferreira P."/>
            <person name="Barriuso J."/>
            <person name="Kellner H."/>
            <person name="Castanera R."/>
            <person name="Alfaro M."/>
            <person name="Ramirez L."/>
            <person name="Pisabarro A.G."/>
            <person name="Kuo A."/>
            <person name="Tritt A."/>
            <person name="Lipzen A."/>
            <person name="He G."/>
            <person name="Yan M."/>
            <person name="Ng V."/>
            <person name="Cullen D."/>
            <person name="Martin F."/>
            <person name="Rosso M.-N."/>
            <person name="Henrissat B."/>
            <person name="Hibbett D."/>
            <person name="Martinez A.T."/>
            <person name="Grigoriev I.V."/>
        </authorList>
    </citation>
    <scope>NUCLEOTIDE SEQUENCE</scope>
    <source>
        <strain evidence="1">AH 44721</strain>
    </source>
</reference>
<proteinExistence type="predicted"/>
<dbReference type="AlphaFoldDB" id="A0A9P5THZ1"/>
<organism evidence="1 2">
    <name type="scientific">Gymnopilus junonius</name>
    <name type="common">Spectacular rustgill mushroom</name>
    <name type="synonym">Gymnopilus spectabilis subsp. junonius</name>
    <dbReference type="NCBI Taxonomy" id="109634"/>
    <lineage>
        <taxon>Eukaryota</taxon>
        <taxon>Fungi</taxon>
        <taxon>Dikarya</taxon>
        <taxon>Basidiomycota</taxon>
        <taxon>Agaricomycotina</taxon>
        <taxon>Agaricomycetes</taxon>
        <taxon>Agaricomycetidae</taxon>
        <taxon>Agaricales</taxon>
        <taxon>Agaricineae</taxon>
        <taxon>Hymenogastraceae</taxon>
        <taxon>Gymnopilus</taxon>
    </lineage>
</organism>
<accession>A0A9P5THZ1</accession>
<evidence type="ECO:0000313" key="1">
    <source>
        <dbReference type="EMBL" id="KAF8877240.1"/>
    </source>
</evidence>
<evidence type="ECO:0000313" key="2">
    <source>
        <dbReference type="Proteomes" id="UP000724874"/>
    </source>
</evidence>
<dbReference type="Proteomes" id="UP000724874">
    <property type="component" value="Unassembled WGS sequence"/>
</dbReference>
<protein>
    <recommendedName>
        <fullName evidence="3">F-box domain-containing protein</fullName>
    </recommendedName>
</protein>
<evidence type="ECO:0008006" key="3">
    <source>
        <dbReference type="Google" id="ProtNLM"/>
    </source>
</evidence>
<dbReference type="OrthoDB" id="2985369at2759"/>
<dbReference type="Gene3D" id="1.20.1280.50">
    <property type="match status" value="1"/>
</dbReference>
<name>A0A9P5THZ1_GYMJU</name>
<dbReference type="EMBL" id="JADNYJ010000173">
    <property type="protein sequence ID" value="KAF8877240.1"/>
    <property type="molecule type" value="Genomic_DNA"/>
</dbReference>
<comment type="caution">
    <text evidence="1">The sequence shown here is derived from an EMBL/GenBank/DDBJ whole genome shotgun (WGS) entry which is preliminary data.</text>
</comment>
<sequence>MSSRMSISVLANEILLEIFFMNTNIFLENDCLRTTIYCSQVCRSWRSLLLFTPSVWGRLLHVNELRPRNSSTREKILSRSRNSLLWVSGTIYSRQLHGEAQLLRFLLNSILYPNWDRIEHLNLSIHSASEEDLWPIIQLPAPNLRSFHFSGKADHEWHVVFTTDAQPLFSDCAPMLQRFSADCIPFTLSAPWMRHLRKSLWDPSLPFARFSYAFSRCPSLKISFFSTYLWKNRTLMFHFSLPFFHISPKFPSKISTCTTVSYSLIKFIPQTAAP</sequence>